<keyword evidence="1" id="KW-0472">Membrane</keyword>
<comment type="caution">
    <text evidence="3">The sequence shown here is derived from an EMBL/GenBank/DDBJ whole genome shotgun (WGS) entry which is preliminary data.</text>
</comment>
<proteinExistence type="predicted"/>
<evidence type="ECO:0000313" key="4">
    <source>
        <dbReference type="Proteomes" id="UP001226762"/>
    </source>
</evidence>
<dbReference type="InterPro" id="IPR002035">
    <property type="entry name" value="VWF_A"/>
</dbReference>
<evidence type="ECO:0000256" key="1">
    <source>
        <dbReference type="SAM" id="Phobius"/>
    </source>
</evidence>
<dbReference type="RefSeq" id="WP_306734696.1">
    <property type="nucleotide sequence ID" value="NZ_JANHAX010000001.1"/>
</dbReference>
<accession>A0AAE4B3Q3</accession>
<keyword evidence="1" id="KW-0812">Transmembrane</keyword>
<organism evidence="3 4">
    <name type="scientific">Marimonas arenosa</name>
    <dbReference type="NCBI Taxonomy" id="1795305"/>
    <lineage>
        <taxon>Bacteria</taxon>
        <taxon>Pseudomonadati</taxon>
        <taxon>Pseudomonadota</taxon>
        <taxon>Alphaproteobacteria</taxon>
        <taxon>Rhodobacterales</taxon>
        <taxon>Paracoccaceae</taxon>
        <taxon>Marimonas</taxon>
    </lineage>
</organism>
<dbReference type="SUPFAM" id="SSF53300">
    <property type="entry name" value="vWA-like"/>
    <property type="match status" value="1"/>
</dbReference>
<protein>
    <submittedName>
        <fullName evidence="3">Pilus assembly protein</fullName>
    </submittedName>
</protein>
<dbReference type="AlphaFoldDB" id="A0AAE4B3Q3"/>
<gene>
    <name evidence="3" type="ORF">NO357_06005</name>
</gene>
<evidence type="ECO:0000313" key="3">
    <source>
        <dbReference type="EMBL" id="MDQ2089452.1"/>
    </source>
</evidence>
<dbReference type="Gene3D" id="3.40.50.410">
    <property type="entry name" value="von Willebrand factor, type A domain"/>
    <property type="match status" value="1"/>
</dbReference>
<dbReference type="PROSITE" id="PS50234">
    <property type="entry name" value="VWFA"/>
    <property type="match status" value="1"/>
</dbReference>
<dbReference type="EMBL" id="JANHAX010000001">
    <property type="protein sequence ID" value="MDQ2089452.1"/>
    <property type="molecule type" value="Genomic_DNA"/>
</dbReference>
<reference evidence="3" key="2">
    <citation type="submission" date="2023-02" db="EMBL/GenBank/DDBJ databases">
        <title>'Rhodoalgimonas zhirmunskyi' gen. nov., isolated from a red alga.</title>
        <authorList>
            <person name="Nedashkovskaya O.I."/>
            <person name="Otstavnykh N.Y."/>
            <person name="Bystritskaya E.P."/>
            <person name="Balabanova L.A."/>
            <person name="Isaeva M.P."/>
        </authorList>
    </citation>
    <scope>NUCLEOTIDE SEQUENCE</scope>
    <source>
        <strain evidence="3">KCTC 52189</strain>
    </source>
</reference>
<keyword evidence="4" id="KW-1185">Reference proteome</keyword>
<reference evidence="3" key="1">
    <citation type="submission" date="2022-07" db="EMBL/GenBank/DDBJ databases">
        <authorList>
            <person name="Otstavnykh N."/>
            <person name="Isaeva M."/>
            <person name="Bystritskaya E."/>
        </authorList>
    </citation>
    <scope>NUCLEOTIDE SEQUENCE</scope>
    <source>
        <strain evidence="3">KCTC 52189</strain>
    </source>
</reference>
<name>A0AAE4B3Q3_9RHOB</name>
<dbReference type="InterPro" id="IPR028087">
    <property type="entry name" value="Tad_N"/>
</dbReference>
<dbReference type="Pfam" id="PF13400">
    <property type="entry name" value="Tad"/>
    <property type="match status" value="1"/>
</dbReference>
<keyword evidence="1" id="KW-1133">Transmembrane helix</keyword>
<sequence length="575" mass="62638">MTDTASKTTDGTPGSLVSPCAVRLARVAGKLRTFRRDESGVMIAYSVVFFLIMLIIGGIGVDFMHYEMKRTRLQNTLDRAVLAAADMQQPLDPAAVVEDYLAKAGLNATLTAAPTVNAGLNYRDVTAGATLIVPTQFIHMLGFDSLVAPALAQAEEKIEAVEIALVLDISGSMGSNNRLVNLKPAAREFIDAVMDLTQAGGVSVSIVPYNTQVNAGETLLQHYDVSNEHNFSNCVNFEDQHFDSAALDPAESLERTMHFDMFSYYSGETDPSNPSYPPNGSELPKPVCPTRAGSEITVMSTDAAALKNQINALTAGGNTSIDIGMKWAATLLDPGTRPVITQMIADGDVNAFNAGRPLDYGTPNTMKVIVVMTDGQNTNQYKLPDTMRDARSDVYYFPGEPGRISIRYNRSSPEKFYYPHSDTWNTKPYGWSGDFIDDNNDGEPDDGVVSVVQRLSYQELFAWYSVAQNARYHYGPLEQTLGGDGYGRAWDEWYSNLPEVVNGTMKDTRLQNICGAAKTEGVMIYAIGFEATSNGNSQLRNCASSPSHFFNATGVSIRDVFQAIAISIAQLRLTQ</sequence>
<dbReference type="Proteomes" id="UP001226762">
    <property type="component" value="Unassembled WGS sequence"/>
</dbReference>
<evidence type="ECO:0000259" key="2">
    <source>
        <dbReference type="PROSITE" id="PS50234"/>
    </source>
</evidence>
<dbReference type="InterPro" id="IPR036465">
    <property type="entry name" value="vWFA_dom_sf"/>
</dbReference>
<feature type="domain" description="VWFA" evidence="2">
    <location>
        <begin position="162"/>
        <end position="406"/>
    </location>
</feature>
<feature type="transmembrane region" description="Helical" evidence="1">
    <location>
        <begin position="42"/>
        <end position="64"/>
    </location>
</feature>